<dbReference type="AlphaFoldDB" id="A0A2U8H067"/>
<dbReference type="OrthoDB" id="6999807at2"/>
<dbReference type="EMBL" id="CP022188">
    <property type="protein sequence ID" value="AWI78576.1"/>
    <property type="molecule type" value="Genomic_DNA"/>
</dbReference>
<evidence type="ECO:0000313" key="1">
    <source>
        <dbReference type="EMBL" id="AWI78576.1"/>
    </source>
</evidence>
<reference evidence="1 2" key="1">
    <citation type="submission" date="2017-06" db="EMBL/GenBank/DDBJ databases">
        <title>Azoarcus sp. TSNA42 complete genome sequence.</title>
        <authorList>
            <person name="Woo J.-H."/>
            <person name="Kim H.-S."/>
        </authorList>
    </citation>
    <scope>NUCLEOTIDE SEQUENCE [LARGE SCALE GENOMIC DNA]</scope>
    <source>
        <strain evidence="1 2">TSNA42</strain>
    </source>
</reference>
<protein>
    <submittedName>
        <fullName evidence="1">Uncharacterized protein</fullName>
    </submittedName>
</protein>
<gene>
    <name evidence="1" type="ORF">CEW87_03900</name>
</gene>
<sequence length="637" mass="68571">MTIGASSIGAVAIAAGPSGSAALPNVATLSWPVTVTAAVERRVTLAWPVRVATPAVSTLQWPVRVVDGAVLGGLNGAASWAAAPSGEWEHVVHLDGVDVSARIEGEITVRRLRNAAAVATFTLLPASTMQPLDLIGRPVVIAFSQVGGVNMQRMFTGVVETPSVDLLTGKITCTCHDQAQEIWANTSRDAIAGMVGGRFHVAVSGEPEDNFAYLGERIKSVPASWALDVWQQPRILPWRDTSRMVTVRTADVDGGSVSVSLPSRSSLRTRVDVRMQYRFTRLRWRGVEAYYAQDMWLYRPRKTATLNYPGVSWLKISMVEGALSSPAGWALEGSLQIEHPVARSYLIGPTVTDGFYTIDGQDAAEFVLSVRGRYSTQWQQTITEDWSLSVVWGGLESQLGTAVAEEIGATLEATFDQPNWGSDPSVEPAIPGASGVGDATLDWKPAGYDDAARDQVLLTLLDRAWVSLYSASRSGSVTFTIPCRPDIWLDTRVTVEHYTLRASGDVDEIIHTLNVATGRAASELTLAVGLPGNASAAQPSWALPFAPVDNYTPPLSAFSFEIGTFIGNRFGAPPFDDATMIGFCTNYEGGADPAYNYYPDKFEVLSPALAAEDRDPRTLEASKSFAVDVPTDILEML</sequence>
<dbReference type="RefSeq" id="WP_108971536.1">
    <property type="nucleotide sequence ID" value="NZ_CP022188.1"/>
</dbReference>
<dbReference type="Proteomes" id="UP000244902">
    <property type="component" value="Chromosome"/>
</dbReference>
<accession>A0A2U8H067</accession>
<organism evidence="1 2">
    <name type="scientific">Parazoarcus communis</name>
    <dbReference type="NCBI Taxonomy" id="41977"/>
    <lineage>
        <taxon>Bacteria</taxon>
        <taxon>Pseudomonadati</taxon>
        <taxon>Pseudomonadota</taxon>
        <taxon>Betaproteobacteria</taxon>
        <taxon>Rhodocyclales</taxon>
        <taxon>Zoogloeaceae</taxon>
        <taxon>Parazoarcus</taxon>
    </lineage>
</organism>
<name>A0A2U8H067_9RHOO</name>
<evidence type="ECO:0000313" key="2">
    <source>
        <dbReference type="Proteomes" id="UP000244902"/>
    </source>
</evidence>
<proteinExistence type="predicted"/>